<feature type="transmembrane region" description="Helical" evidence="5">
    <location>
        <begin position="104"/>
        <end position="128"/>
    </location>
</feature>
<feature type="transmembrane region" description="Helical" evidence="5">
    <location>
        <begin position="77"/>
        <end position="98"/>
    </location>
</feature>
<feature type="transmembrane region" description="Helical" evidence="5">
    <location>
        <begin position="223"/>
        <end position="244"/>
    </location>
</feature>
<feature type="transmembrane region" description="Helical" evidence="5">
    <location>
        <begin position="149"/>
        <end position="168"/>
    </location>
</feature>
<gene>
    <name evidence="7" type="ORF">SAMN02745887_03507</name>
</gene>
<organism evidence="7 8">
    <name type="scientific">Chitinimonas taiwanensis DSM 18899</name>
    <dbReference type="NCBI Taxonomy" id="1121279"/>
    <lineage>
        <taxon>Bacteria</taxon>
        <taxon>Pseudomonadati</taxon>
        <taxon>Pseudomonadota</taxon>
        <taxon>Betaproteobacteria</taxon>
        <taxon>Neisseriales</taxon>
        <taxon>Chitinibacteraceae</taxon>
        <taxon>Chitinimonas</taxon>
    </lineage>
</organism>
<dbReference type="PANTHER" id="PTHR11328:SF24">
    <property type="entry name" value="MAJOR FACILITATOR SUPERFAMILY (MFS) PROFILE DOMAIN-CONTAINING PROTEIN"/>
    <property type="match status" value="1"/>
</dbReference>
<feature type="transmembrane region" description="Helical" evidence="5">
    <location>
        <begin position="284"/>
        <end position="302"/>
    </location>
</feature>
<dbReference type="RefSeq" id="WP_084658830.1">
    <property type="nucleotide sequence ID" value="NZ_FPKR01000016.1"/>
</dbReference>
<dbReference type="Proteomes" id="UP000186513">
    <property type="component" value="Unassembled WGS sequence"/>
</dbReference>
<dbReference type="Gene3D" id="1.20.1250.20">
    <property type="entry name" value="MFS general substrate transporter like domains"/>
    <property type="match status" value="2"/>
</dbReference>
<dbReference type="PANTHER" id="PTHR11328">
    <property type="entry name" value="MAJOR FACILITATOR SUPERFAMILY DOMAIN-CONTAINING PROTEIN"/>
    <property type="match status" value="1"/>
</dbReference>
<dbReference type="SUPFAM" id="SSF103473">
    <property type="entry name" value="MFS general substrate transporter"/>
    <property type="match status" value="1"/>
</dbReference>
<comment type="similarity">
    <text evidence="1">Belongs to the sodium:galactoside symporter (TC 2.A.2) family.</text>
</comment>
<dbReference type="InterPro" id="IPR020846">
    <property type="entry name" value="MFS_dom"/>
</dbReference>
<name>A0A1K2HST7_9NEIS</name>
<keyword evidence="2 5" id="KW-0812">Transmembrane</keyword>
<dbReference type="Pfam" id="PF13347">
    <property type="entry name" value="MFS_2"/>
    <property type="match status" value="1"/>
</dbReference>
<keyword evidence="8" id="KW-1185">Reference proteome</keyword>
<dbReference type="InterPro" id="IPR039672">
    <property type="entry name" value="MFS_2"/>
</dbReference>
<evidence type="ECO:0000256" key="1">
    <source>
        <dbReference type="ARBA" id="ARBA00009617"/>
    </source>
</evidence>
<accession>A0A1K2HST7</accession>
<dbReference type="OrthoDB" id="181905at2"/>
<evidence type="ECO:0000256" key="2">
    <source>
        <dbReference type="ARBA" id="ARBA00022692"/>
    </source>
</evidence>
<reference evidence="7 8" key="1">
    <citation type="submission" date="2016-11" db="EMBL/GenBank/DDBJ databases">
        <authorList>
            <person name="Jaros S."/>
            <person name="Januszkiewicz K."/>
            <person name="Wedrychowicz H."/>
        </authorList>
    </citation>
    <scope>NUCLEOTIDE SEQUENCE [LARGE SCALE GENOMIC DNA]</scope>
    <source>
        <strain evidence="7 8">DSM 18899</strain>
    </source>
</reference>
<feature type="transmembrane region" description="Helical" evidence="5">
    <location>
        <begin position="35"/>
        <end position="52"/>
    </location>
</feature>
<dbReference type="GO" id="GO:0005886">
    <property type="term" value="C:plasma membrane"/>
    <property type="evidence" value="ECO:0007669"/>
    <property type="project" value="TreeGrafter"/>
</dbReference>
<keyword evidence="4 5" id="KW-0472">Membrane</keyword>
<protein>
    <submittedName>
        <fullName evidence="7">Na+/melibiose symporter</fullName>
    </submittedName>
</protein>
<dbReference type="InterPro" id="IPR036259">
    <property type="entry name" value="MFS_trans_sf"/>
</dbReference>
<keyword evidence="3 5" id="KW-1133">Transmembrane helix</keyword>
<proteinExistence type="inferred from homology"/>
<evidence type="ECO:0000256" key="4">
    <source>
        <dbReference type="ARBA" id="ARBA00023136"/>
    </source>
</evidence>
<evidence type="ECO:0000259" key="6">
    <source>
        <dbReference type="PROSITE" id="PS50850"/>
    </source>
</evidence>
<feature type="transmembrane region" description="Helical" evidence="5">
    <location>
        <begin position="174"/>
        <end position="195"/>
    </location>
</feature>
<sequence length="422" mass="44509">MTTRGLSAYAALGLPLAMAALPIYVAAPQFYGAELGLDLAMLGSVLFFARLVDTAQDPWLGRWVDASQHRPQGWPRLMRWGSAALALGLYALFSPPALAAGWLYAWLALCLVLVYTAHSVVNIAYLAWGTRLSDQVDARARISAWREGAGLLGVVLASVLPVVLVQALGAQAGYAWFSLLFAALLAIALYTTLGWSPAPQLAPKAAPTPWRTLLAPPAVRRLCLVYLLNATAVAIPATLVLFYVADVLRAPEASGWLLASYFVSGALALPAWVYLAARLGKARAWLLGMLLGASAFCWAALLGPGDTWQFALVCILSGGALGADLALPPALLADLIPSEHRHDTGGYFGLWAMLGKLALALSAGVGLPLLSWLGYVPGQQQAAAALALVYAGLPCVLKLLSGALLLGWRGRLAEAPLLEKQA</sequence>
<evidence type="ECO:0000313" key="8">
    <source>
        <dbReference type="Proteomes" id="UP000186513"/>
    </source>
</evidence>
<dbReference type="PROSITE" id="PS50850">
    <property type="entry name" value="MFS"/>
    <property type="match status" value="1"/>
</dbReference>
<feature type="transmembrane region" description="Helical" evidence="5">
    <location>
        <begin position="382"/>
        <end position="408"/>
    </location>
</feature>
<evidence type="ECO:0000256" key="3">
    <source>
        <dbReference type="ARBA" id="ARBA00022989"/>
    </source>
</evidence>
<evidence type="ECO:0000313" key="7">
    <source>
        <dbReference type="EMBL" id="SFZ79322.1"/>
    </source>
</evidence>
<feature type="domain" description="Major facilitator superfamily (MFS) profile" evidence="6">
    <location>
        <begin position="218"/>
        <end position="422"/>
    </location>
</feature>
<evidence type="ECO:0000256" key="5">
    <source>
        <dbReference type="SAM" id="Phobius"/>
    </source>
</evidence>
<feature type="transmembrane region" description="Helical" evidence="5">
    <location>
        <begin position="348"/>
        <end position="370"/>
    </location>
</feature>
<dbReference type="GO" id="GO:0008643">
    <property type="term" value="P:carbohydrate transport"/>
    <property type="evidence" value="ECO:0007669"/>
    <property type="project" value="InterPro"/>
</dbReference>
<dbReference type="EMBL" id="FPKR01000016">
    <property type="protein sequence ID" value="SFZ79322.1"/>
    <property type="molecule type" value="Genomic_DNA"/>
</dbReference>
<dbReference type="STRING" id="1121279.SAMN02745887_03507"/>
<dbReference type="AlphaFoldDB" id="A0A1K2HST7"/>
<dbReference type="GO" id="GO:0015293">
    <property type="term" value="F:symporter activity"/>
    <property type="evidence" value="ECO:0007669"/>
    <property type="project" value="InterPro"/>
</dbReference>
<feature type="transmembrane region" description="Helical" evidence="5">
    <location>
        <begin position="256"/>
        <end position="277"/>
    </location>
</feature>